<evidence type="ECO:0000313" key="1">
    <source>
        <dbReference type="EMBL" id="KIK38611.1"/>
    </source>
</evidence>
<keyword evidence="2" id="KW-1185">Reference proteome</keyword>
<evidence type="ECO:0000313" key="2">
    <source>
        <dbReference type="Proteomes" id="UP000054485"/>
    </source>
</evidence>
<reference evidence="1 2" key="1">
    <citation type="submission" date="2014-04" db="EMBL/GenBank/DDBJ databases">
        <authorList>
            <consortium name="DOE Joint Genome Institute"/>
            <person name="Kuo A."/>
            <person name="Ruytinx J."/>
            <person name="Rineau F."/>
            <person name="Colpaert J."/>
            <person name="Kohler A."/>
            <person name="Nagy L.G."/>
            <person name="Floudas D."/>
            <person name="Copeland A."/>
            <person name="Barry K.W."/>
            <person name="Cichocki N."/>
            <person name="Veneault-Fourrey C."/>
            <person name="LaButti K."/>
            <person name="Lindquist E.A."/>
            <person name="Lipzen A."/>
            <person name="Lundell T."/>
            <person name="Morin E."/>
            <person name="Murat C."/>
            <person name="Sun H."/>
            <person name="Tunlid A."/>
            <person name="Henrissat B."/>
            <person name="Grigoriev I.V."/>
            <person name="Hibbett D.S."/>
            <person name="Martin F."/>
            <person name="Nordberg H.P."/>
            <person name="Cantor M.N."/>
            <person name="Hua S.X."/>
        </authorList>
    </citation>
    <scope>NUCLEOTIDE SEQUENCE [LARGE SCALE GENOMIC DNA]</scope>
    <source>
        <strain evidence="1 2">UH-Slu-Lm8-n1</strain>
    </source>
</reference>
<accession>A0A0D0A9Z1</accession>
<gene>
    <name evidence="1" type="ORF">CY34DRAFT_809167</name>
</gene>
<dbReference type="EMBL" id="KN835383">
    <property type="protein sequence ID" value="KIK38611.1"/>
    <property type="molecule type" value="Genomic_DNA"/>
</dbReference>
<dbReference type="AlphaFoldDB" id="A0A0D0A9Z1"/>
<organism evidence="1 2">
    <name type="scientific">Suillus luteus UH-Slu-Lm8-n1</name>
    <dbReference type="NCBI Taxonomy" id="930992"/>
    <lineage>
        <taxon>Eukaryota</taxon>
        <taxon>Fungi</taxon>
        <taxon>Dikarya</taxon>
        <taxon>Basidiomycota</taxon>
        <taxon>Agaricomycotina</taxon>
        <taxon>Agaricomycetes</taxon>
        <taxon>Agaricomycetidae</taxon>
        <taxon>Boletales</taxon>
        <taxon>Suillineae</taxon>
        <taxon>Suillaceae</taxon>
        <taxon>Suillus</taxon>
    </lineage>
</organism>
<reference evidence="2" key="2">
    <citation type="submission" date="2015-01" db="EMBL/GenBank/DDBJ databases">
        <title>Evolutionary Origins and Diversification of the Mycorrhizal Mutualists.</title>
        <authorList>
            <consortium name="DOE Joint Genome Institute"/>
            <consortium name="Mycorrhizal Genomics Consortium"/>
            <person name="Kohler A."/>
            <person name="Kuo A."/>
            <person name="Nagy L.G."/>
            <person name="Floudas D."/>
            <person name="Copeland A."/>
            <person name="Barry K.W."/>
            <person name="Cichocki N."/>
            <person name="Veneault-Fourrey C."/>
            <person name="LaButti K."/>
            <person name="Lindquist E.A."/>
            <person name="Lipzen A."/>
            <person name="Lundell T."/>
            <person name="Morin E."/>
            <person name="Murat C."/>
            <person name="Riley R."/>
            <person name="Ohm R."/>
            <person name="Sun H."/>
            <person name="Tunlid A."/>
            <person name="Henrissat B."/>
            <person name="Grigoriev I.V."/>
            <person name="Hibbett D.S."/>
            <person name="Martin F."/>
        </authorList>
    </citation>
    <scope>NUCLEOTIDE SEQUENCE [LARGE SCALE GENOMIC DNA]</scope>
    <source>
        <strain evidence="2">UH-Slu-Lm8-n1</strain>
    </source>
</reference>
<sequence length="57" mass="6554">MIQQALVRDKNSLKLTRTVLTPRRLCGLSASRQKACRINPCYNPSRFQNGNKTDYQV</sequence>
<name>A0A0D0A9Z1_9AGAM</name>
<dbReference type="HOGENOM" id="CLU_3002287_0_0_1"/>
<dbReference type="InParanoid" id="A0A0D0A9Z1"/>
<feature type="non-terminal residue" evidence="1">
    <location>
        <position position="57"/>
    </location>
</feature>
<protein>
    <submittedName>
        <fullName evidence="1">Unplaced genomic scaffold CY34scaffold_252, whole genome shotgun sequence</fullName>
    </submittedName>
</protein>
<proteinExistence type="predicted"/>
<dbReference type="Proteomes" id="UP000054485">
    <property type="component" value="Unassembled WGS sequence"/>
</dbReference>